<dbReference type="AlphaFoldDB" id="A0A1A9I134"/>
<dbReference type="KEGG" id="nia:A8C56_10375"/>
<evidence type="ECO:0000256" key="1">
    <source>
        <dbReference type="SAM" id="SignalP"/>
    </source>
</evidence>
<keyword evidence="1" id="KW-0732">Signal</keyword>
<evidence type="ECO:0000313" key="2">
    <source>
        <dbReference type="EMBL" id="ANH81336.1"/>
    </source>
</evidence>
<evidence type="ECO:0008006" key="4">
    <source>
        <dbReference type="Google" id="ProtNLM"/>
    </source>
</evidence>
<dbReference type="RefSeq" id="WP_067755451.1">
    <property type="nucleotide sequence ID" value="NZ_CP015772.1"/>
</dbReference>
<evidence type="ECO:0000313" key="3">
    <source>
        <dbReference type="Proteomes" id="UP000077667"/>
    </source>
</evidence>
<gene>
    <name evidence="2" type="ORF">A8C56_10375</name>
</gene>
<organism evidence="2 3">
    <name type="scientific">Niabella ginsenosidivorans</name>
    <dbReference type="NCBI Taxonomy" id="1176587"/>
    <lineage>
        <taxon>Bacteria</taxon>
        <taxon>Pseudomonadati</taxon>
        <taxon>Bacteroidota</taxon>
        <taxon>Chitinophagia</taxon>
        <taxon>Chitinophagales</taxon>
        <taxon>Chitinophagaceae</taxon>
        <taxon>Niabella</taxon>
    </lineage>
</organism>
<feature type="signal peptide" evidence="1">
    <location>
        <begin position="1"/>
        <end position="19"/>
    </location>
</feature>
<proteinExistence type="predicted"/>
<keyword evidence="3" id="KW-1185">Reference proteome</keyword>
<accession>A0A1A9I134</accession>
<protein>
    <recommendedName>
        <fullName evidence="4">Lipid/polyisoprenoid-binding YceI-like domain-containing protein</fullName>
    </recommendedName>
</protein>
<dbReference type="EMBL" id="CP015772">
    <property type="protein sequence ID" value="ANH81336.1"/>
    <property type="molecule type" value="Genomic_DNA"/>
</dbReference>
<dbReference type="Proteomes" id="UP000077667">
    <property type="component" value="Chromosome"/>
</dbReference>
<name>A0A1A9I134_9BACT</name>
<reference evidence="2 3" key="1">
    <citation type="submission" date="2016-05" db="EMBL/GenBank/DDBJ databases">
        <title>Niabella ginsenosidivorans BS26 whole genome sequencing.</title>
        <authorList>
            <person name="Im W.T."/>
            <person name="Siddiqi M.Z."/>
        </authorList>
    </citation>
    <scope>NUCLEOTIDE SEQUENCE [LARGE SCALE GENOMIC DNA]</scope>
    <source>
        <strain evidence="2 3">BS26</strain>
    </source>
</reference>
<sequence>MKKLLLLTMLLFTTTFLLAQDTIYLRNRQLIHGTIKRRNRSFIYYQRQGKIRNAPLLACALIDSIKYSNGLTWRLLDYTTARHEKKQLAVKQKKQRSRFDEPYVNRIAIGATNMDPVFILERLLGSGRGITPVIAAGITYERRIVKNNGSVFAISSFGLNRDFTVLEQAVAISFSKGLLPPLVQGPTLALPIK</sequence>
<feature type="chain" id="PRO_5008389706" description="Lipid/polyisoprenoid-binding YceI-like domain-containing protein" evidence="1">
    <location>
        <begin position="20"/>
        <end position="193"/>
    </location>
</feature>